<dbReference type="Proteomes" id="UP001194468">
    <property type="component" value="Unassembled WGS sequence"/>
</dbReference>
<keyword evidence="2" id="KW-1185">Reference proteome</keyword>
<gene>
    <name evidence="1" type="ORF">L210DRAFT_3583231</name>
</gene>
<evidence type="ECO:0000313" key="2">
    <source>
        <dbReference type="Proteomes" id="UP001194468"/>
    </source>
</evidence>
<sequence length="102" mass="10993">MLLVRCACVAVRGVNGTLLMEPGLGWLIRMRVTAVLGEVGDVGGEGSTEGSAGYVMKFVGRARSRMIVNVARRRGGDKERHVQRANLLTDDHVVSNGEEAKK</sequence>
<organism evidence="1 2">
    <name type="scientific">Boletus edulis BED1</name>
    <dbReference type="NCBI Taxonomy" id="1328754"/>
    <lineage>
        <taxon>Eukaryota</taxon>
        <taxon>Fungi</taxon>
        <taxon>Dikarya</taxon>
        <taxon>Basidiomycota</taxon>
        <taxon>Agaricomycotina</taxon>
        <taxon>Agaricomycetes</taxon>
        <taxon>Agaricomycetidae</taxon>
        <taxon>Boletales</taxon>
        <taxon>Boletineae</taxon>
        <taxon>Boletaceae</taxon>
        <taxon>Boletoideae</taxon>
        <taxon>Boletus</taxon>
    </lineage>
</organism>
<evidence type="ECO:0000313" key="1">
    <source>
        <dbReference type="EMBL" id="KAF8416192.1"/>
    </source>
</evidence>
<protein>
    <submittedName>
        <fullName evidence="1">Uncharacterized protein</fullName>
    </submittedName>
</protein>
<name>A0AAD4BBS3_BOLED</name>
<reference evidence="1" key="2">
    <citation type="journal article" date="2020" name="Nat. Commun.">
        <title>Large-scale genome sequencing of mycorrhizal fungi provides insights into the early evolution of symbiotic traits.</title>
        <authorList>
            <person name="Miyauchi S."/>
            <person name="Kiss E."/>
            <person name="Kuo A."/>
            <person name="Drula E."/>
            <person name="Kohler A."/>
            <person name="Sanchez-Garcia M."/>
            <person name="Morin E."/>
            <person name="Andreopoulos B."/>
            <person name="Barry K.W."/>
            <person name="Bonito G."/>
            <person name="Buee M."/>
            <person name="Carver A."/>
            <person name="Chen C."/>
            <person name="Cichocki N."/>
            <person name="Clum A."/>
            <person name="Culley D."/>
            <person name="Crous P.W."/>
            <person name="Fauchery L."/>
            <person name="Girlanda M."/>
            <person name="Hayes R.D."/>
            <person name="Keri Z."/>
            <person name="LaButti K."/>
            <person name="Lipzen A."/>
            <person name="Lombard V."/>
            <person name="Magnuson J."/>
            <person name="Maillard F."/>
            <person name="Murat C."/>
            <person name="Nolan M."/>
            <person name="Ohm R.A."/>
            <person name="Pangilinan J."/>
            <person name="Pereira M.F."/>
            <person name="Perotto S."/>
            <person name="Peter M."/>
            <person name="Pfister S."/>
            <person name="Riley R."/>
            <person name="Sitrit Y."/>
            <person name="Stielow J.B."/>
            <person name="Szollosi G."/>
            <person name="Zifcakova L."/>
            <person name="Stursova M."/>
            <person name="Spatafora J.W."/>
            <person name="Tedersoo L."/>
            <person name="Vaario L.M."/>
            <person name="Yamada A."/>
            <person name="Yan M."/>
            <person name="Wang P."/>
            <person name="Xu J."/>
            <person name="Bruns T."/>
            <person name="Baldrian P."/>
            <person name="Vilgalys R."/>
            <person name="Dunand C."/>
            <person name="Henrissat B."/>
            <person name="Grigoriev I.V."/>
            <person name="Hibbett D."/>
            <person name="Nagy L.G."/>
            <person name="Martin F.M."/>
        </authorList>
    </citation>
    <scope>NUCLEOTIDE SEQUENCE</scope>
    <source>
        <strain evidence="1">BED1</strain>
    </source>
</reference>
<dbReference type="EMBL" id="WHUW01000268">
    <property type="protein sequence ID" value="KAF8416192.1"/>
    <property type="molecule type" value="Genomic_DNA"/>
</dbReference>
<comment type="caution">
    <text evidence="1">The sequence shown here is derived from an EMBL/GenBank/DDBJ whole genome shotgun (WGS) entry which is preliminary data.</text>
</comment>
<proteinExistence type="predicted"/>
<reference evidence="1" key="1">
    <citation type="submission" date="2019-10" db="EMBL/GenBank/DDBJ databases">
        <authorList>
            <consortium name="DOE Joint Genome Institute"/>
            <person name="Kuo A."/>
            <person name="Miyauchi S."/>
            <person name="Kiss E."/>
            <person name="Drula E."/>
            <person name="Kohler A."/>
            <person name="Sanchez-Garcia M."/>
            <person name="Andreopoulos B."/>
            <person name="Barry K.W."/>
            <person name="Bonito G."/>
            <person name="Buee M."/>
            <person name="Carver A."/>
            <person name="Chen C."/>
            <person name="Cichocki N."/>
            <person name="Clum A."/>
            <person name="Culley D."/>
            <person name="Crous P.W."/>
            <person name="Fauchery L."/>
            <person name="Girlanda M."/>
            <person name="Hayes R."/>
            <person name="Keri Z."/>
            <person name="LaButti K."/>
            <person name="Lipzen A."/>
            <person name="Lombard V."/>
            <person name="Magnuson J."/>
            <person name="Maillard F."/>
            <person name="Morin E."/>
            <person name="Murat C."/>
            <person name="Nolan M."/>
            <person name="Ohm R."/>
            <person name="Pangilinan J."/>
            <person name="Pereira M."/>
            <person name="Perotto S."/>
            <person name="Peter M."/>
            <person name="Riley R."/>
            <person name="Sitrit Y."/>
            <person name="Stielow B."/>
            <person name="Szollosi G."/>
            <person name="Zifcakova L."/>
            <person name="Stursova M."/>
            <person name="Spatafora J.W."/>
            <person name="Tedersoo L."/>
            <person name="Vaario L.-M."/>
            <person name="Yamada A."/>
            <person name="Yan M."/>
            <person name="Wang P."/>
            <person name="Xu J."/>
            <person name="Bruns T."/>
            <person name="Baldrian P."/>
            <person name="Vilgalys R."/>
            <person name="Henrissat B."/>
            <person name="Grigoriev I.V."/>
            <person name="Hibbett D."/>
            <person name="Nagy L.G."/>
            <person name="Martin F.M."/>
        </authorList>
    </citation>
    <scope>NUCLEOTIDE SEQUENCE</scope>
    <source>
        <strain evidence="1">BED1</strain>
    </source>
</reference>
<dbReference type="AlphaFoldDB" id="A0AAD4BBS3"/>
<accession>A0AAD4BBS3</accession>